<sequence length="526" mass="58203">MRKQHLCILSAMALLSLGSCSNDNTVLDSNEQANGTTTGLMEFAVEETQGQTRTMGIYDGSRIKFYWTEGDKLWINTDGTTLVQSAKDEINSAMTALKDTKTPDAKFYFSGLYTAESYPVRYTGNGNAHGDKVTIKSEQSQTEPNNARHLGTDGDCGTATAVRENGKYKFTLSHKAAYMTFTPYYSYGFADDVKVTKIKITADEALAGEFGFNDNGIDVSKRPAADASNCSITLNLGNFAIPTQAEISKNAAILVLAPGTYHNFKVEYFLNDSKTNVYGSVVKNYGTLTFTSGKNRRVSANLAVTHYGQDIFYMWDATVGQHAWKGHEGNQPSLNGDKNAAYPKAGDPRYYNGVNHPASASRSAKDCPNANELHWYTKYGNPHWDASIWCFMKHLYQGGMWLKKLDVIARETGKSLETIKKEGPNGIDFTKSSSDLKIYDKYKTTNENITVGKPSNLSDYLFFPAIGDYIIDGDEGKLVNVGTRGYYWSSTPRPDGNLNSYNFCVERSKVHTGYGGKMNSHCLWPK</sequence>
<dbReference type="Proteomes" id="UP000060345">
    <property type="component" value="Chromosome 2"/>
</dbReference>
<name>A0A0K1NLU5_9BACT</name>
<dbReference type="Proteomes" id="UP000682005">
    <property type="component" value="Chromosome 2"/>
</dbReference>
<organism evidence="2 4">
    <name type="scientific">Prevotella fusca JCM 17724</name>
    <dbReference type="NCBI Taxonomy" id="1236517"/>
    <lineage>
        <taxon>Bacteria</taxon>
        <taxon>Pseudomonadati</taxon>
        <taxon>Bacteroidota</taxon>
        <taxon>Bacteroidia</taxon>
        <taxon>Bacteroidales</taxon>
        <taxon>Prevotellaceae</taxon>
        <taxon>Prevotella</taxon>
    </lineage>
</organism>
<dbReference type="AlphaFoldDB" id="A0A0K1NLU5"/>
<dbReference type="PROSITE" id="PS51257">
    <property type="entry name" value="PROKAR_LIPOPROTEIN"/>
    <property type="match status" value="1"/>
</dbReference>
<dbReference type="EMBL" id="CP012075">
    <property type="protein sequence ID" value="AKU69868.1"/>
    <property type="molecule type" value="Genomic_DNA"/>
</dbReference>
<dbReference type="RefSeq" id="WP_050696278.1">
    <property type="nucleotide sequence ID" value="NZ_CP012075.1"/>
</dbReference>
<gene>
    <name evidence="2" type="ORF">ADJ77_08365</name>
    <name evidence="3" type="ORF">J5A51_04205</name>
</gene>
<evidence type="ECO:0000256" key="1">
    <source>
        <dbReference type="SAM" id="SignalP"/>
    </source>
</evidence>
<feature type="signal peptide" evidence="1">
    <location>
        <begin position="1"/>
        <end position="21"/>
    </location>
</feature>
<reference evidence="2 4" key="1">
    <citation type="submission" date="2015-07" db="EMBL/GenBank/DDBJ databases">
        <authorList>
            <person name="Noorani M."/>
        </authorList>
    </citation>
    <scope>NUCLEOTIDE SEQUENCE [LARGE SCALE GENOMIC DNA]</scope>
    <source>
        <strain evidence="2 4">W1435</strain>
    </source>
</reference>
<reference evidence="3 5" key="2">
    <citation type="submission" date="2021-03" db="EMBL/GenBank/DDBJ databases">
        <title>Human Oral Microbial Genomes.</title>
        <authorList>
            <person name="Johnston C.D."/>
            <person name="Chen T."/>
            <person name="Dewhirst F.E."/>
        </authorList>
    </citation>
    <scope>NUCLEOTIDE SEQUENCE [LARGE SCALE GENOMIC DNA]</scope>
    <source>
        <strain evidence="3 5">W1435</strain>
    </source>
</reference>
<feature type="chain" id="PRO_5044544620" description="Fimbrillin family protein" evidence="1">
    <location>
        <begin position="22"/>
        <end position="526"/>
    </location>
</feature>
<protein>
    <recommendedName>
        <fullName evidence="6">Fimbrillin family protein</fullName>
    </recommendedName>
</protein>
<evidence type="ECO:0000313" key="3">
    <source>
        <dbReference type="EMBL" id="QUB85481.1"/>
    </source>
</evidence>
<proteinExistence type="predicted"/>
<evidence type="ECO:0000313" key="4">
    <source>
        <dbReference type="Proteomes" id="UP000060345"/>
    </source>
</evidence>
<evidence type="ECO:0000313" key="2">
    <source>
        <dbReference type="EMBL" id="AKU69868.1"/>
    </source>
</evidence>
<dbReference type="EMBL" id="CP072369">
    <property type="protein sequence ID" value="QUB85481.1"/>
    <property type="molecule type" value="Genomic_DNA"/>
</dbReference>
<evidence type="ECO:0000313" key="5">
    <source>
        <dbReference type="Proteomes" id="UP000682005"/>
    </source>
</evidence>
<keyword evidence="5" id="KW-1185">Reference proteome</keyword>
<accession>A0A0K1NLU5</accession>
<keyword evidence="1" id="KW-0732">Signal</keyword>
<dbReference type="KEGG" id="pfus:ADJ77_08365"/>
<evidence type="ECO:0008006" key="6">
    <source>
        <dbReference type="Google" id="ProtNLM"/>
    </source>
</evidence>